<reference evidence="2" key="2">
    <citation type="submission" date="2025-08" db="UniProtKB">
        <authorList>
            <consortium name="RefSeq"/>
        </authorList>
    </citation>
    <scope>IDENTIFICATION</scope>
    <source>
        <tissue evidence="2">Leaf</tissue>
    </source>
</reference>
<gene>
    <name evidence="2" type="primary">LOC107799129</name>
</gene>
<evidence type="ECO:0000313" key="2">
    <source>
        <dbReference type="RefSeq" id="XP_016477694.1"/>
    </source>
</evidence>
<reference evidence="1" key="1">
    <citation type="journal article" date="2014" name="Nat. Commun.">
        <title>The tobacco genome sequence and its comparison with those of tomato and potato.</title>
        <authorList>
            <person name="Sierro N."/>
            <person name="Battey J.N."/>
            <person name="Ouadi S."/>
            <person name="Bakaher N."/>
            <person name="Bovet L."/>
            <person name="Willig A."/>
            <person name="Goepfert S."/>
            <person name="Peitsch M.C."/>
            <person name="Ivanov N.V."/>
        </authorList>
    </citation>
    <scope>NUCLEOTIDE SEQUENCE [LARGE SCALE GENOMIC DNA]</scope>
</reference>
<dbReference type="OMA" id="MRIHPAS"/>
<dbReference type="OrthoDB" id="1922291at2759"/>
<sequence length="122" mass="13211">MEGNFAVKKLRKLPHVFNNVLELPFRSDADVTVEETEGFFRFVAEIDLEGAGRGDSSRGNEDCREKGQWRWLLASTMPGLATAAFVDGALVVTVPKGGREAAEFDDGGRGVWGGGGRLVLVQ</sequence>
<dbReference type="PANTHER" id="PTHR33879:SF16">
    <property type="entry name" value="SHSP DOMAIN-CONTAINING PROTEIN"/>
    <property type="match status" value="1"/>
</dbReference>
<dbReference type="GeneID" id="107799129"/>
<evidence type="ECO:0000313" key="1">
    <source>
        <dbReference type="Proteomes" id="UP000790787"/>
    </source>
</evidence>
<organism evidence="1 2">
    <name type="scientific">Nicotiana tabacum</name>
    <name type="common">Common tobacco</name>
    <dbReference type="NCBI Taxonomy" id="4097"/>
    <lineage>
        <taxon>Eukaryota</taxon>
        <taxon>Viridiplantae</taxon>
        <taxon>Streptophyta</taxon>
        <taxon>Embryophyta</taxon>
        <taxon>Tracheophyta</taxon>
        <taxon>Spermatophyta</taxon>
        <taxon>Magnoliopsida</taxon>
        <taxon>eudicotyledons</taxon>
        <taxon>Gunneridae</taxon>
        <taxon>Pentapetalae</taxon>
        <taxon>asterids</taxon>
        <taxon>lamiids</taxon>
        <taxon>Solanales</taxon>
        <taxon>Solanaceae</taxon>
        <taxon>Nicotianoideae</taxon>
        <taxon>Nicotianeae</taxon>
        <taxon>Nicotiana</taxon>
    </lineage>
</organism>
<accession>A0A1S4AM22</accession>
<keyword evidence="1" id="KW-1185">Reference proteome</keyword>
<dbReference type="AlphaFoldDB" id="A0A1S4AM22"/>
<dbReference type="Proteomes" id="UP000790787">
    <property type="component" value="Chromosome 22"/>
</dbReference>
<proteinExistence type="predicted"/>
<dbReference type="PANTHER" id="PTHR33879">
    <property type="entry name" value="17.6 KDA CLASS II HEAT SHOCK PROTEIN-RELATED"/>
    <property type="match status" value="1"/>
</dbReference>
<dbReference type="STRING" id="4097.A0A1S4AM22"/>
<protein>
    <submittedName>
        <fullName evidence="2">Uncharacterized protein LOC107799129</fullName>
    </submittedName>
</protein>
<dbReference type="PaxDb" id="4097-A0A1S4AM22"/>
<dbReference type="KEGG" id="nta:107799129"/>
<name>A0A1S4AM22_TOBAC</name>
<dbReference type="RefSeq" id="XP_016477694.1">
    <property type="nucleotide sequence ID" value="XM_016622208.1"/>
</dbReference>